<dbReference type="EnsemblFungi" id="EJT79122">
    <property type="protein sequence ID" value="EJT79122"/>
    <property type="gene ID" value="GGTG_04211"/>
</dbReference>
<dbReference type="GO" id="GO:0046165">
    <property type="term" value="P:alcohol biosynthetic process"/>
    <property type="evidence" value="ECO:0007669"/>
    <property type="project" value="UniProtKB-ARBA"/>
</dbReference>
<dbReference type="Proteomes" id="UP000006039">
    <property type="component" value="Unassembled WGS sequence"/>
</dbReference>
<dbReference type="PROSITE" id="PS00444">
    <property type="entry name" value="POLYPRENYL_SYNTHASE_2"/>
    <property type="match status" value="1"/>
</dbReference>
<feature type="region of interest" description="Disordered" evidence="4">
    <location>
        <begin position="114"/>
        <end position="135"/>
    </location>
</feature>
<evidence type="ECO:0000313" key="5">
    <source>
        <dbReference type="EMBL" id="EJT79122.1"/>
    </source>
</evidence>
<accession>J3NSF9</accession>
<evidence type="ECO:0000256" key="4">
    <source>
        <dbReference type="SAM" id="MobiDB-lite"/>
    </source>
</evidence>
<protein>
    <recommendedName>
        <fullName evidence="8">Geranylgeranyl pyrophosphate synthetase</fullName>
    </recommendedName>
</protein>
<dbReference type="OrthoDB" id="6921389at2759"/>
<dbReference type="GO" id="GO:0046872">
    <property type="term" value="F:metal ion binding"/>
    <property type="evidence" value="ECO:0007669"/>
    <property type="project" value="UniProtKB-KW"/>
</dbReference>
<dbReference type="InterPro" id="IPR000092">
    <property type="entry name" value="Polyprenyl_synt"/>
</dbReference>
<dbReference type="AlphaFoldDB" id="J3NSF9"/>
<dbReference type="GO" id="GO:0008299">
    <property type="term" value="P:isoprenoid biosynthetic process"/>
    <property type="evidence" value="ECO:0007669"/>
    <property type="project" value="InterPro"/>
</dbReference>
<keyword evidence="2" id="KW-0479">Metal-binding</keyword>
<dbReference type="Pfam" id="PF19086">
    <property type="entry name" value="Terpene_syn_C_2"/>
    <property type="match status" value="1"/>
</dbReference>
<name>J3NSF9_GAET3</name>
<dbReference type="VEuPathDB" id="FungiDB:GGTG_04211"/>
<dbReference type="RefSeq" id="XP_009220267.1">
    <property type="nucleotide sequence ID" value="XM_009222003.1"/>
</dbReference>
<evidence type="ECO:0000313" key="6">
    <source>
        <dbReference type="EnsemblFungi" id="EJT79122"/>
    </source>
</evidence>
<dbReference type="SFLD" id="SFLDS00005">
    <property type="entry name" value="Isoprenoid_Synthase_Type_I"/>
    <property type="match status" value="1"/>
</dbReference>
<dbReference type="STRING" id="644352.J3NSF9"/>
<sequence length="773" mass="86762">MTSNWIYSVPVDEDVAHSTGCFTSLPIRIHSRNDIADEATARSIADWGSHVGDGWEQKSGSCWSPVGNWGAFIFPETVPERLGVLTYLANMGNIHDDLCDELDYDEAVTEHATLSHAMNVEPPERHHSEKSSDRKDKLQLSLAKCMLEALDLDRARALRMLDSYREKWLDVMESRDPQKIQTLDDYLVFRNLNGGMRPFWHMVQYGMAIDVSDAEEELIRPVFRAAEAALVLTNDYWSWEREWAAAQQSKCGRIVNAVELFMRTRGLAMADARATVREHIIAFEREYAARREAFYATNRTVPDHLRAYVDVCGLIIAGNHYWCANCPRHHGWRRSVRDQHQQVDGERYGERLVAFKCQEALALPGSPQKHENELDSWTSATSSCLPSAGSGDPTSKTRSASQTSSTATSDLQDSTAASESAETGRDMALAADTCATSDRAAVDADGFKKPDSRALMDPCNYICSMPSKGVRSLLIQSLRVWFPTSEESVAHIQRIVDLLHNSSLILDDIEDGSGLRRSFPATHVVYGEAQAINSATYMFVQAVQLVRRLRNDSSLDLLLEELECLFLGQSWDLYWRHNLQMPTEAQYMEMVDNKTGAMFRLLARLLMSERSQSGWTSAKAVDASSLGRLCQLFGRFFQVRDDFMNLNSADYSNQKGFCEDLDEGKVSFLIVELCSKHQGTLRDQAMGILRRQQAAMSHGPSGSAPPALSREAKKHVVKCLKEAGVMEATLARLRELEAAILDCIGSIEHERETENPMLRVLMHKLSVRDVTVV</sequence>
<feature type="compositionally biased region" description="Polar residues" evidence="4">
    <location>
        <begin position="375"/>
        <end position="385"/>
    </location>
</feature>
<dbReference type="SUPFAM" id="SSF48576">
    <property type="entry name" value="Terpenoid synthases"/>
    <property type="match status" value="2"/>
</dbReference>
<proteinExistence type="predicted"/>
<gene>
    <name evidence="6" type="primary">20344669</name>
    <name evidence="5" type="ORF">GGTG_04211</name>
</gene>
<feature type="compositionally biased region" description="Basic and acidic residues" evidence="4">
    <location>
        <begin position="122"/>
        <end position="135"/>
    </location>
</feature>
<dbReference type="GO" id="GO:0004659">
    <property type="term" value="F:prenyltransferase activity"/>
    <property type="evidence" value="ECO:0007669"/>
    <property type="project" value="InterPro"/>
</dbReference>
<dbReference type="InterPro" id="IPR008949">
    <property type="entry name" value="Isoprenoid_synthase_dom_sf"/>
</dbReference>
<feature type="region of interest" description="Disordered" evidence="4">
    <location>
        <begin position="366"/>
        <end position="424"/>
    </location>
</feature>
<dbReference type="InterPro" id="IPR033749">
    <property type="entry name" value="Polyprenyl_synt_CS"/>
</dbReference>
<reference evidence="5" key="2">
    <citation type="submission" date="2010-07" db="EMBL/GenBank/DDBJ databases">
        <authorList>
            <consortium name="The Broad Institute Genome Sequencing Platform"/>
            <consortium name="Broad Institute Genome Sequencing Center for Infectious Disease"/>
            <person name="Ma L.-J."/>
            <person name="Dead R."/>
            <person name="Young S."/>
            <person name="Zeng Q."/>
            <person name="Koehrsen M."/>
            <person name="Alvarado L."/>
            <person name="Berlin A."/>
            <person name="Chapman S.B."/>
            <person name="Chen Z."/>
            <person name="Freedman E."/>
            <person name="Gellesch M."/>
            <person name="Goldberg J."/>
            <person name="Griggs A."/>
            <person name="Gujja S."/>
            <person name="Heilman E.R."/>
            <person name="Heiman D."/>
            <person name="Hepburn T."/>
            <person name="Howarth C."/>
            <person name="Jen D."/>
            <person name="Larson L."/>
            <person name="Mehta T."/>
            <person name="Neiman D."/>
            <person name="Pearson M."/>
            <person name="Roberts A."/>
            <person name="Saif S."/>
            <person name="Shea T."/>
            <person name="Shenoy N."/>
            <person name="Sisk P."/>
            <person name="Stolte C."/>
            <person name="Sykes S."/>
            <person name="Walk T."/>
            <person name="White J."/>
            <person name="Yandava C."/>
            <person name="Haas B."/>
            <person name="Nusbaum C."/>
            <person name="Birren B."/>
        </authorList>
    </citation>
    <scope>NUCLEOTIDE SEQUENCE</scope>
    <source>
        <strain evidence="5">R3-111a-1</strain>
    </source>
</reference>
<dbReference type="Gene3D" id="1.10.600.10">
    <property type="entry name" value="Farnesyl Diphosphate Synthase"/>
    <property type="match status" value="2"/>
</dbReference>
<evidence type="ECO:0000313" key="7">
    <source>
        <dbReference type="Proteomes" id="UP000006039"/>
    </source>
</evidence>
<evidence type="ECO:0000256" key="2">
    <source>
        <dbReference type="ARBA" id="ARBA00022723"/>
    </source>
</evidence>
<feature type="compositionally biased region" description="Low complexity" evidence="4">
    <location>
        <begin position="394"/>
        <end position="418"/>
    </location>
</feature>
<keyword evidence="3" id="KW-0460">Magnesium</keyword>
<reference evidence="6" key="5">
    <citation type="submission" date="2018-04" db="UniProtKB">
        <authorList>
            <consortium name="EnsemblFungi"/>
        </authorList>
    </citation>
    <scope>IDENTIFICATION</scope>
    <source>
        <strain evidence="6">R3-111a-1</strain>
    </source>
</reference>
<organism evidence="5">
    <name type="scientific">Gaeumannomyces tritici (strain R3-111a-1)</name>
    <name type="common">Wheat and barley take-all root rot fungus</name>
    <name type="synonym">Gaeumannomyces graminis var. tritici</name>
    <dbReference type="NCBI Taxonomy" id="644352"/>
    <lineage>
        <taxon>Eukaryota</taxon>
        <taxon>Fungi</taxon>
        <taxon>Dikarya</taxon>
        <taxon>Ascomycota</taxon>
        <taxon>Pezizomycotina</taxon>
        <taxon>Sordariomycetes</taxon>
        <taxon>Sordariomycetidae</taxon>
        <taxon>Magnaporthales</taxon>
        <taxon>Magnaporthaceae</taxon>
        <taxon>Gaeumannomyces</taxon>
    </lineage>
</organism>
<evidence type="ECO:0008006" key="8">
    <source>
        <dbReference type="Google" id="ProtNLM"/>
    </source>
</evidence>
<reference evidence="7" key="1">
    <citation type="submission" date="2010-07" db="EMBL/GenBank/DDBJ databases">
        <title>The genome sequence of Gaeumannomyces graminis var. tritici strain R3-111a-1.</title>
        <authorList>
            <consortium name="The Broad Institute Genome Sequencing Platform"/>
            <person name="Ma L.-J."/>
            <person name="Dead R."/>
            <person name="Young S."/>
            <person name="Zeng Q."/>
            <person name="Koehrsen M."/>
            <person name="Alvarado L."/>
            <person name="Berlin A."/>
            <person name="Chapman S.B."/>
            <person name="Chen Z."/>
            <person name="Freedman E."/>
            <person name="Gellesch M."/>
            <person name="Goldberg J."/>
            <person name="Griggs A."/>
            <person name="Gujja S."/>
            <person name="Heilman E.R."/>
            <person name="Heiman D."/>
            <person name="Hepburn T."/>
            <person name="Howarth C."/>
            <person name="Jen D."/>
            <person name="Larson L."/>
            <person name="Mehta T."/>
            <person name="Neiman D."/>
            <person name="Pearson M."/>
            <person name="Roberts A."/>
            <person name="Saif S."/>
            <person name="Shea T."/>
            <person name="Shenoy N."/>
            <person name="Sisk P."/>
            <person name="Stolte C."/>
            <person name="Sykes S."/>
            <person name="Walk T."/>
            <person name="White J."/>
            <person name="Yandava C."/>
            <person name="Haas B."/>
            <person name="Nusbaum C."/>
            <person name="Birren B."/>
        </authorList>
    </citation>
    <scope>NUCLEOTIDE SEQUENCE [LARGE SCALE GENOMIC DNA]</scope>
    <source>
        <strain evidence="7">R3-111a-1</strain>
    </source>
</reference>
<keyword evidence="7" id="KW-1185">Reference proteome</keyword>
<dbReference type="GO" id="GO:0043386">
    <property type="term" value="P:mycotoxin biosynthetic process"/>
    <property type="evidence" value="ECO:0007669"/>
    <property type="project" value="UniProtKB-ARBA"/>
</dbReference>
<dbReference type="eggNOG" id="KOG0777">
    <property type="taxonomic scope" value="Eukaryota"/>
</dbReference>
<dbReference type="Pfam" id="PF00348">
    <property type="entry name" value="polyprenyl_synt"/>
    <property type="match status" value="1"/>
</dbReference>
<dbReference type="HOGENOM" id="CLU_014015_10_0_1"/>
<dbReference type="EMBL" id="GL385396">
    <property type="protein sequence ID" value="EJT79122.1"/>
    <property type="molecule type" value="Genomic_DNA"/>
</dbReference>
<reference evidence="6" key="4">
    <citation type="journal article" date="2015" name="G3 (Bethesda)">
        <title>Genome sequences of three phytopathogenic species of the Magnaporthaceae family of fungi.</title>
        <authorList>
            <person name="Okagaki L.H."/>
            <person name="Nunes C.C."/>
            <person name="Sailsbery J."/>
            <person name="Clay B."/>
            <person name="Brown D."/>
            <person name="John T."/>
            <person name="Oh Y."/>
            <person name="Young N."/>
            <person name="Fitzgerald M."/>
            <person name="Haas B.J."/>
            <person name="Zeng Q."/>
            <person name="Young S."/>
            <person name="Adiconis X."/>
            <person name="Fan L."/>
            <person name="Levin J.Z."/>
            <person name="Mitchell T.K."/>
            <person name="Okubara P.A."/>
            <person name="Farman M.L."/>
            <person name="Kohn L.M."/>
            <person name="Birren B."/>
            <person name="Ma L.-J."/>
            <person name="Dean R.A."/>
        </authorList>
    </citation>
    <scope>NUCLEOTIDE SEQUENCE</scope>
    <source>
        <strain evidence="6">R3-111a-1</strain>
    </source>
</reference>
<dbReference type="PANTHER" id="PTHR12001:SF72">
    <property type="entry name" value="THIJ_PFPI FAMILY PROTEIN (AFU_ORTHOLOGUE AFUA_3G01210)-RELATED"/>
    <property type="match status" value="1"/>
</dbReference>
<evidence type="ECO:0000256" key="3">
    <source>
        <dbReference type="ARBA" id="ARBA00022842"/>
    </source>
</evidence>
<dbReference type="GeneID" id="20344669"/>
<evidence type="ECO:0000256" key="1">
    <source>
        <dbReference type="ARBA" id="ARBA00022679"/>
    </source>
</evidence>
<dbReference type="PANTHER" id="PTHR12001">
    <property type="entry name" value="GERANYLGERANYL PYROPHOSPHATE SYNTHASE"/>
    <property type="match status" value="1"/>
</dbReference>
<keyword evidence="1" id="KW-0808">Transferase</keyword>
<reference evidence="5" key="3">
    <citation type="submission" date="2010-09" db="EMBL/GenBank/DDBJ databases">
        <title>Annotation of Gaeumannomyces graminis var. tritici R3-111a-1.</title>
        <authorList>
            <consortium name="The Broad Institute Genome Sequencing Platform"/>
            <person name="Ma L.-J."/>
            <person name="Dead R."/>
            <person name="Young S.K."/>
            <person name="Zeng Q."/>
            <person name="Gargeya S."/>
            <person name="Fitzgerald M."/>
            <person name="Haas B."/>
            <person name="Abouelleil A."/>
            <person name="Alvarado L."/>
            <person name="Arachchi H.M."/>
            <person name="Berlin A."/>
            <person name="Brown A."/>
            <person name="Chapman S.B."/>
            <person name="Chen Z."/>
            <person name="Dunbar C."/>
            <person name="Freedman E."/>
            <person name="Gearin G."/>
            <person name="Gellesch M."/>
            <person name="Goldberg J."/>
            <person name="Griggs A."/>
            <person name="Gujja S."/>
            <person name="Heiman D."/>
            <person name="Howarth C."/>
            <person name="Larson L."/>
            <person name="Lui A."/>
            <person name="MacDonald P.J.P."/>
            <person name="Mehta T."/>
            <person name="Montmayeur A."/>
            <person name="Murphy C."/>
            <person name="Neiman D."/>
            <person name="Pearson M."/>
            <person name="Priest M."/>
            <person name="Roberts A."/>
            <person name="Saif S."/>
            <person name="Shea T."/>
            <person name="Shenoy N."/>
            <person name="Sisk P."/>
            <person name="Stolte C."/>
            <person name="Sykes S."/>
            <person name="Yandava C."/>
            <person name="Wortman J."/>
            <person name="Nusbaum C."/>
            <person name="Birren B."/>
        </authorList>
    </citation>
    <scope>NUCLEOTIDE SEQUENCE</scope>
    <source>
        <strain evidence="5">R3-111a-1</strain>
    </source>
</reference>